<sequence length="283" mass="33136">MQEQFLHLTPDKWQALIPPSDEFSAEIFMMKNLQYIMSQKNAVYHTQQTFYKEQWQKIPFIIGVTGSVAVGKSTFAKKITRLFERLEPDKKIAQVSTDGFLMSNAELKAKNLMDQKGFPVSFNWDAFSTFLSSVKAGKERVPYRLYSQEISDLVPNEVGSVEQPDVLVVEGINLLEVPPNGQAPPSDFLDYVIYLDASEEDLERWYLDRYHLMLEINRNNPDNYFYQWAHVPREQADIFAKKVWRDVNLKNLHEYIEPTKKRADMIIKKYGNHEISDMYIKKF</sequence>
<dbReference type="RefSeq" id="WP_004897971.1">
    <property type="nucleotide sequence ID" value="NZ_BLMB01000013.1"/>
</dbReference>
<dbReference type="PANTHER" id="PTHR10285">
    <property type="entry name" value="URIDINE KINASE"/>
    <property type="match status" value="1"/>
</dbReference>
<reference evidence="16 28" key="6">
    <citation type="submission" date="2018-10" db="EMBL/GenBank/DDBJ databases">
        <title>Complete genome sequencing of Lactobacillus johnsonii ZLJ010.</title>
        <authorList>
            <person name="Zhang W."/>
            <person name="Ji H."/>
            <person name="Wang J."/>
            <person name="Zhang D."/>
            <person name="Liu H."/>
            <person name="Wang S."/>
            <person name="Wang Y."/>
        </authorList>
    </citation>
    <scope>NUCLEOTIDE SEQUENCE [LARGE SCALE GENOMIC DNA]</scope>
    <source>
        <strain evidence="16 28">ZLJ010</strain>
    </source>
</reference>
<evidence type="ECO:0000256" key="1">
    <source>
        <dbReference type="ARBA" id="ARBA00001206"/>
    </source>
</evidence>
<evidence type="ECO:0000313" key="16">
    <source>
        <dbReference type="EMBL" id="AZZ68153.1"/>
    </source>
</evidence>
<evidence type="ECO:0000256" key="11">
    <source>
        <dbReference type="ARBA" id="ARBA00022840"/>
    </source>
</evidence>
<evidence type="ECO:0000256" key="7">
    <source>
        <dbReference type="ARBA" id="ARBA00022490"/>
    </source>
</evidence>
<dbReference type="EMBL" id="CP047409">
    <property type="protein sequence ID" value="QLL68816.1"/>
    <property type="molecule type" value="Genomic_DNA"/>
</dbReference>
<feature type="domain" description="Phosphoribulokinase/uridine kinase" evidence="14">
    <location>
        <begin position="61"/>
        <end position="200"/>
    </location>
</feature>
<gene>
    <name evidence="19" type="ORF">A3P64_07600</name>
    <name evidence="20" type="ORF">A3Q24_08930</name>
    <name evidence="17" type="ORF">AYJ53_03775</name>
    <name evidence="15" type="ORF">BBP16_04905</name>
    <name evidence="18" type="ORF">CBF50_06810</name>
    <name evidence="16" type="ORF">D7321_08905</name>
    <name evidence="21" type="ORF">FEE39_07875</name>
    <name evidence="22" type="ORF">GTO82_08490</name>
</gene>
<dbReference type="EMBL" id="CP040854">
    <property type="protein sequence ID" value="QIA88151.1"/>
    <property type="molecule type" value="Genomic_DNA"/>
</dbReference>
<dbReference type="GO" id="GO:0015937">
    <property type="term" value="P:coenzyme A biosynthetic process"/>
    <property type="evidence" value="ECO:0007669"/>
    <property type="project" value="UniProtKB-UniPathway"/>
</dbReference>
<evidence type="ECO:0000256" key="3">
    <source>
        <dbReference type="ARBA" id="ARBA00005225"/>
    </source>
</evidence>
<evidence type="ECO:0000313" key="30">
    <source>
        <dbReference type="Proteomes" id="UP000510788"/>
    </source>
</evidence>
<evidence type="ECO:0000256" key="4">
    <source>
        <dbReference type="ARBA" id="ARBA00006087"/>
    </source>
</evidence>
<dbReference type="Proteomes" id="UP000510788">
    <property type="component" value="Chromosome"/>
</dbReference>
<evidence type="ECO:0000313" key="17">
    <source>
        <dbReference type="EMBL" id="KXN76697.1"/>
    </source>
</evidence>
<proteinExistence type="inferred from homology"/>
<keyword evidence="11" id="KW-0067">ATP-binding</keyword>
<reference evidence="17 23" key="1">
    <citation type="submission" date="2016-02" db="EMBL/GenBank/DDBJ databases">
        <title>Complete Genome Sequences of Lactobacillus johnsonii Strain W1.</title>
        <authorList>
            <person name="Sun Y."/>
            <person name="Wu X."/>
        </authorList>
    </citation>
    <scope>NUCLEOTIDE SEQUENCE [LARGE SCALE GENOMIC DNA]</scope>
    <source>
        <strain evidence="17 23">W1</strain>
    </source>
</reference>
<evidence type="ECO:0000313" key="28">
    <source>
        <dbReference type="Proteomes" id="UP000283758"/>
    </source>
</evidence>
<evidence type="ECO:0000256" key="8">
    <source>
        <dbReference type="ARBA" id="ARBA00022679"/>
    </source>
</evidence>
<evidence type="ECO:0000256" key="12">
    <source>
        <dbReference type="ARBA" id="ARBA00022993"/>
    </source>
</evidence>
<dbReference type="SUPFAM" id="SSF52540">
    <property type="entry name" value="P-loop containing nucleoside triphosphate hydrolases"/>
    <property type="match status" value="1"/>
</dbReference>
<dbReference type="GO" id="GO:0004594">
    <property type="term" value="F:pantothenate kinase activity"/>
    <property type="evidence" value="ECO:0007669"/>
    <property type="project" value="UniProtKB-EC"/>
</dbReference>
<reference evidence="15 24" key="2">
    <citation type="submission" date="2016-07" db="EMBL/GenBank/DDBJ databases">
        <title>Genome sequencing project for further understanding the molecular mechanisms of preventing non-alcoholic fatty liver disease.</title>
        <authorList>
            <person name="Wang H."/>
        </authorList>
    </citation>
    <scope>NUCLEOTIDE SEQUENCE [LARGE SCALE GENOMIC DNA]</scope>
    <source>
        <strain evidence="15 24">BS15</strain>
    </source>
</reference>
<dbReference type="InterPro" id="IPR006083">
    <property type="entry name" value="PRK/URK"/>
</dbReference>
<evidence type="ECO:0000259" key="14">
    <source>
        <dbReference type="Pfam" id="PF00485"/>
    </source>
</evidence>
<evidence type="ECO:0000256" key="9">
    <source>
        <dbReference type="ARBA" id="ARBA00022741"/>
    </source>
</evidence>
<name>A0A137PNX6_LACJH</name>
<comment type="pathway">
    <text evidence="3 13">Cofactor biosynthesis; coenzyme A biosynthesis; CoA from (R)-pantothenate: step 1/5.</text>
</comment>
<keyword evidence="10 21" id="KW-0418">Kinase</keyword>
<dbReference type="Proteomes" id="UP000464749">
    <property type="component" value="Chromosome"/>
</dbReference>
<dbReference type="EMBL" id="LSNG01000007">
    <property type="protein sequence ID" value="KXN76697.1"/>
    <property type="molecule type" value="Genomic_DNA"/>
</dbReference>
<dbReference type="Proteomes" id="UP000215693">
    <property type="component" value="Unassembled WGS sequence"/>
</dbReference>
<protein>
    <recommendedName>
        <fullName evidence="6 13">Pantothenate kinase</fullName>
        <ecNumber evidence="5 13">2.7.1.33</ecNumber>
    </recommendedName>
</protein>
<evidence type="ECO:0000313" key="23">
    <source>
        <dbReference type="Proteomes" id="UP000070346"/>
    </source>
</evidence>
<evidence type="ECO:0000313" key="20">
    <source>
        <dbReference type="EMBL" id="PAB54127.1"/>
    </source>
</evidence>
<dbReference type="InterPro" id="IPR004566">
    <property type="entry name" value="PanK"/>
</dbReference>
<dbReference type="Pfam" id="PF00485">
    <property type="entry name" value="PRK"/>
    <property type="match status" value="1"/>
</dbReference>
<dbReference type="EMBL" id="CP032680">
    <property type="protein sequence ID" value="AZZ68153.1"/>
    <property type="molecule type" value="Genomic_DNA"/>
</dbReference>
<dbReference type="Gene3D" id="3.40.50.300">
    <property type="entry name" value="P-loop containing nucleotide triphosphate hydrolases"/>
    <property type="match status" value="1"/>
</dbReference>
<dbReference type="InterPro" id="IPR027417">
    <property type="entry name" value="P-loop_NTPase"/>
</dbReference>
<evidence type="ECO:0000313" key="22">
    <source>
        <dbReference type="EMBL" id="QLL68816.1"/>
    </source>
</evidence>
<dbReference type="Proteomes" id="UP000283758">
    <property type="component" value="Chromosome"/>
</dbReference>
<reference evidence="18 25" key="5">
    <citation type="submission" date="2017-09" db="EMBL/GenBank/DDBJ databases">
        <title>Tripartite evolution among Lactobacillus johnsonii, Lactobacillus taiwanensis, Lactobacillus reuteri and their rodent host.</title>
        <authorList>
            <person name="Wang T."/>
            <person name="Knowles S."/>
            <person name="Cheng C."/>
        </authorList>
    </citation>
    <scope>NUCLEOTIDE SEQUENCE [LARGE SCALE GENOMIC DNA]</scope>
    <source>
        <strain evidence="18 25">117c</strain>
    </source>
</reference>
<dbReference type="EC" id="2.7.1.33" evidence="5 13"/>
<evidence type="ECO:0000313" key="18">
    <source>
        <dbReference type="EMBL" id="OYS12399.1"/>
    </source>
</evidence>
<dbReference type="EMBL" id="NGOH01000066">
    <property type="protein sequence ID" value="OYS12399.1"/>
    <property type="molecule type" value="Genomic_DNA"/>
</dbReference>
<dbReference type="GeneID" id="83571069"/>
<reference evidence="26 27" key="4">
    <citation type="submission" date="2017-05" db="EMBL/GenBank/DDBJ databases">
        <title>Lactobacillus johnsonii from commercial turkeys.</title>
        <authorList>
            <person name="Johnson T.J."/>
            <person name="Youmans B."/>
        </authorList>
    </citation>
    <scope>NUCLEOTIDE SEQUENCE [LARGE SCALE GENOMIC DNA]</scope>
    <source>
        <strain evidence="20 26">UMNLJ114</strain>
        <strain evidence="19 27">UMNLJ54</strain>
    </source>
</reference>
<comment type="similarity">
    <text evidence="4 13">Belongs to the prokaryotic pantothenate kinase family.</text>
</comment>
<evidence type="ECO:0000256" key="10">
    <source>
        <dbReference type="ARBA" id="ARBA00022777"/>
    </source>
</evidence>
<dbReference type="EMBL" id="NIBB01000053">
    <property type="protein sequence ID" value="PAB52224.1"/>
    <property type="molecule type" value="Genomic_DNA"/>
</dbReference>
<comment type="subcellular location">
    <subcellularLocation>
        <location evidence="2 13">Cytoplasm</location>
    </subcellularLocation>
</comment>
<dbReference type="STRING" id="33959.BBP16_04905"/>
<reference evidence="18 25" key="3">
    <citation type="submission" date="2017-04" db="EMBL/GenBank/DDBJ databases">
        <authorList>
            <person name="Lin X.B."/>
            <person name="Stothard P."/>
            <person name="Tasseva G."/>
            <person name="Walter J."/>
        </authorList>
    </citation>
    <scope>NUCLEOTIDE SEQUENCE [LARGE SCALE GENOMIC DNA]</scope>
    <source>
        <strain evidence="18 25">117c</strain>
    </source>
</reference>
<evidence type="ECO:0000313" key="19">
    <source>
        <dbReference type="EMBL" id="PAB52224.1"/>
    </source>
</evidence>
<dbReference type="NCBIfam" id="TIGR00554">
    <property type="entry name" value="panK_bact"/>
    <property type="match status" value="1"/>
</dbReference>
<dbReference type="Proteomes" id="UP000070346">
    <property type="component" value="Unassembled WGS sequence"/>
</dbReference>
<dbReference type="GO" id="GO:0005524">
    <property type="term" value="F:ATP binding"/>
    <property type="evidence" value="ECO:0007669"/>
    <property type="project" value="UniProtKB-KW"/>
</dbReference>
<dbReference type="AlphaFoldDB" id="A0A137PNX6"/>
<dbReference type="Proteomes" id="UP000216008">
    <property type="component" value="Unassembled WGS sequence"/>
</dbReference>
<dbReference type="EMBL" id="NIBD01000052">
    <property type="protein sequence ID" value="PAB54127.1"/>
    <property type="molecule type" value="Genomic_DNA"/>
</dbReference>
<evidence type="ECO:0000256" key="2">
    <source>
        <dbReference type="ARBA" id="ARBA00004496"/>
    </source>
</evidence>
<dbReference type="GO" id="GO:0005737">
    <property type="term" value="C:cytoplasm"/>
    <property type="evidence" value="ECO:0007669"/>
    <property type="project" value="UniProtKB-SubCell"/>
</dbReference>
<dbReference type="EMBL" id="CP016400">
    <property type="protein sequence ID" value="AOG26208.1"/>
    <property type="molecule type" value="Genomic_DNA"/>
</dbReference>
<keyword evidence="12 13" id="KW-0173">Coenzyme A biosynthesis</keyword>
<evidence type="ECO:0000313" key="26">
    <source>
        <dbReference type="Proteomes" id="UP000216008"/>
    </source>
</evidence>
<dbReference type="OrthoDB" id="1550976at2"/>
<comment type="catalytic activity">
    <reaction evidence="1 13">
        <text>(R)-pantothenate + ATP = (R)-4'-phosphopantothenate + ADP + H(+)</text>
        <dbReference type="Rhea" id="RHEA:16373"/>
        <dbReference type="ChEBI" id="CHEBI:10986"/>
        <dbReference type="ChEBI" id="CHEBI:15378"/>
        <dbReference type="ChEBI" id="CHEBI:29032"/>
        <dbReference type="ChEBI" id="CHEBI:30616"/>
        <dbReference type="ChEBI" id="CHEBI:456216"/>
        <dbReference type="EC" id="2.7.1.33"/>
    </reaction>
</comment>
<evidence type="ECO:0000256" key="5">
    <source>
        <dbReference type="ARBA" id="ARBA00012102"/>
    </source>
</evidence>
<evidence type="ECO:0000313" key="21">
    <source>
        <dbReference type="EMBL" id="QIA88151.1"/>
    </source>
</evidence>
<keyword evidence="9" id="KW-0547">Nucleotide-binding</keyword>
<evidence type="ECO:0000313" key="24">
    <source>
        <dbReference type="Proteomes" id="UP000094691"/>
    </source>
</evidence>
<dbReference type="PIRSF" id="PIRSF000545">
    <property type="entry name" value="Pantothenate_kin"/>
    <property type="match status" value="1"/>
</dbReference>
<evidence type="ECO:0000256" key="6">
    <source>
        <dbReference type="ARBA" id="ARBA00015080"/>
    </source>
</evidence>
<reference evidence="21 29" key="7">
    <citation type="submission" date="2019-06" db="EMBL/GenBank/DDBJ databases">
        <title>Whole genome sequencing of Lactobacillus johnsonii strain G2A.</title>
        <authorList>
            <person name="Conlan S."/>
            <person name="Thomas P.J."/>
            <person name="Mullikin J."/>
            <person name="Singer J."/>
            <person name="Weaver C."/>
            <person name="Segre J.A."/>
        </authorList>
    </citation>
    <scope>NUCLEOTIDE SEQUENCE [LARGE SCALE GENOMIC DNA]</scope>
    <source>
        <strain evidence="21 29">G2A</strain>
    </source>
</reference>
<organism evidence="21 29">
    <name type="scientific">Lactobacillus johnsonii</name>
    <dbReference type="NCBI Taxonomy" id="33959"/>
    <lineage>
        <taxon>Bacteria</taxon>
        <taxon>Bacillati</taxon>
        <taxon>Bacillota</taxon>
        <taxon>Bacilli</taxon>
        <taxon>Lactobacillales</taxon>
        <taxon>Lactobacillaceae</taxon>
        <taxon>Lactobacillus</taxon>
    </lineage>
</organism>
<evidence type="ECO:0000313" key="25">
    <source>
        <dbReference type="Proteomes" id="UP000215693"/>
    </source>
</evidence>
<dbReference type="Proteomes" id="UP000094691">
    <property type="component" value="Chromosome"/>
</dbReference>
<evidence type="ECO:0000313" key="29">
    <source>
        <dbReference type="Proteomes" id="UP000464749"/>
    </source>
</evidence>
<keyword evidence="8 21" id="KW-0808">Transferase</keyword>
<accession>A0A137PNX6</accession>
<dbReference type="Proteomes" id="UP000216448">
    <property type="component" value="Unassembled WGS sequence"/>
</dbReference>
<reference evidence="22 30" key="8">
    <citation type="submission" date="2020-01" db="EMBL/GenBank/DDBJ databases">
        <title>Complete and circular genome sequences of six lactobacillus isolates from horses.</title>
        <authorList>
            <person name="Hassan H.M."/>
        </authorList>
    </citation>
    <scope>NUCLEOTIDE SEQUENCE [LARGE SCALE GENOMIC DNA]</scope>
    <source>
        <strain evidence="22 30">3DG</strain>
    </source>
</reference>
<keyword evidence="7 13" id="KW-0963">Cytoplasm</keyword>
<evidence type="ECO:0000313" key="27">
    <source>
        <dbReference type="Proteomes" id="UP000216448"/>
    </source>
</evidence>
<evidence type="ECO:0000313" key="15">
    <source>
        <dbReference type="EMBL" id="AOG26208.1"/>
    </source>
</evidence>
<evidence type="ECO:0000256" key="13">
    <source>
        <dbReference type="RuleBase" id="RU003530"/>
    </source>
</evidence>
<dbReference type="UniPathway" id="UPA00241">
    <property type="reaction ID" value="UER00352"/>
</dbReference>